<keyword evidence="3" id="KW-1185">Reference proteome</keyword>
<proteinExistence type="predicted"/>
<reference evidence="2 3" key="1">
    <citation type="submission" date="2024-03" db="EMBL/GenBank/DDBJ databases">
        <title>Draft genome sequence of Pseudonocardia tropica JCM 19149.</title>
        <authorList>
            <person name="Butdee W."/>
            <person name="Duangmal K."/>
        </authorList>
    </citation>
    <scope>NUCLEOTIDE SEQUENCE [LARGE SCALE GENOMIC DNA]</scope>
    <source>
        <strain evidence="2 3">JCM 19149</strain>
    </source>
</reference>
<feature type="region of interest" description="Disordered" evidence="1">
    <location>
        <begin position="1"/>
        <end position="25"/>
    </location>
</feature>
<gene>
    <name evidence="2" type="ORF">WHI96_20065</name>
</gene>
<dbReference type="RefSeq" id="WP_345644904.1">
    <property type="nucleotide sequence ID" value="NZ_BAABLY010000027.1"/>
</dbReference>
<accession>A0ABV1K183</accession>
<evidence type="ECO:0000256" key="1">
    <source>
        <dbReference type="SAM" id="MobiDB-lite"/>
    </source>
</evidence>
<comment type="caution">
    <text evidence="2">The sequence shown here is derived from an EMBL/GenBank/DDBJ whole genome shotgun (WGS) entry which is preliminary data.</text>
</comment>
<protein>
    <submittedName>
        <fullName evidence="2">Uncharacterized protein</fullName>
    </submittedName>
</protein>
<dbReference type="EMBL" id="JBEDNP010000012">
    <property type="protein sequence ID" value="MEQ3541112.1"/>
    <property type="molecule type" value="Genomic_DNA"/>
</dbReference>
<evidence type="ECO:0000313" key="2">
    <source>
        <dbReference type="EMBL" id="MEQ3541112.1"/>
    </source>
</evidence>
<evidence type="ECO:0000313" key="3">
    <source>
        <dbReference type="Proteomes" id="UP001464923"/>
    </source>
</evidence>
<feature type="compositionally biased region" description="Basic and acidic residues" evidence="1">
    <location>
        <begin position="9"/>
        <end position="25"/>
    </location>
</feature>
<organism evidence="2 3">
    <name type="scientific">Pseudonocardia tropica</name>
    <dbReference type="NCBI Taxonomy" id="681289"/>
    <lineage>
        <taxon>Bacteria</taxon>
        <taxon>Bacillati</taxon>
        <taxon>Actinomycetota</taxon>
        <taxon>Actinomycetes</taxon>
        <taxon>Pseudonocardiales</taxon>
        <taxon>Pseudonocardiaceae</taxon>
        <taxon>Pseudonocardia</taxon>
    </lineage>
</organism>
<sequence>MTSTTPDPANHDDVEEKHGKLYRGDKVVRDDGTEEIVYTELPGDLTIRKIKQEGTDA</sequence>
<name>A0ABV1K183_9PSEU</name>
<dbReference type="Proteomes" id="UP001464923">
    <property type="component" value="Unassembled WGS sequence"/>
</dbReference>